<dbReference type="AlphaFoldDB" id="A0A6S6SUQ5"/>
<dbReference type="InterPro" id="IPR000719">
    <property type="entry name" value="Prot_kinase_dom"/>
</dbReference>
<dbReference type="Pfam" id="PF00069">
    <property type="entry name" value="Pkinase"/>
    <property type="match status" value="1"/>
</dbReference>
<gene>
    <name evidence="2" type="ORF">HELGO_WM12294</name>
</gene>
<dbReference type="CDD" id="cd14014">
    <property type="entry name" value="STKc_PknB_like"/>
    <property type="match status" value="1"/>
</dbReference>
<protein>
    <recommendedName>
        <fullName evidence="1">Protein kinase domain-containing protein</fullName>
    </recommendedName>
</protein>
<reference evidence="2" key="1">
    <citation type="submission" date="2020-01" db="EMBL/GenBank/DDBJ databases">
        <authorList>
            <person name="Meier V. D."/>
            <person name="Meier V D."/>
        </authorList>
    </citation>
    <scope>NUCLEOTIDE SEQUENCE</scope>
    <source>
        <strain evidence="2">HLG_WM_MAG_08</strain>
    </source>
</reference>
<organism evidence="2">
    <name type="scientific">uncultured Thiotrichaceae bacterium</name>
    <dbReference type="NCBI Taxonomy" id="298394"/>
    <lineage>
        <taxon>Bacteria</taxon>
        <taxon>Pseudomonadati</taxon>
        <taxon>Pseudomonadota</taxon>
        <taxon>Gammaproteobacteria</taxon>
        <taxon>Thiotrichales</taxon>
        <taxon>Thiotrichaceae</taxon>
        <taxon>environmental samples</taxon>
    </lineage>
</organism>
<dbReference type="PANTHER" id="PTHR24361">
    <property type="entry name" value="MITOGEN-ACTIVATED KINASE KINASE KINASE"/>
    <property type="match status" value="1"/>
</dbReference>
<dbReference type="InterPro" id="IPR053235">
    <property type="entry name" value="Ser_Thr_kinase"/>
</dbReference>
<sequence length="350" mass="39456">MWVGFLAVFCWLKEIRRCGWILVLYCDNYSRQLVIMLAENKSSGMNVVRLPNVDMRLAYDVSASEFAGQLEIAQEVRRLLSEYPLSLPGWVMREVLHNSENAVIFLAENHLGVQVAIKRFKFDVSKMSEAALEFFMTEAYTLMSQHDVPVLVKLLDAGVVDDTAVYLMMEYLPGMTLKDKLQDGSDVELDTRLLWFRQIVEALAVIHESGLLHRDLKSSNVLMREDDSPAVLDLSIESQLLSDCGFLNADEIYCTPFYVSPERIIGESASVSSDLYALGILLYEMLTDEKPFQGESLSDILTGHMFNPAPPLPNHLAVYQPLLSQLLIKSSEHRLRSARLVLSGLDKISG</sequence>
<dbReference type="GO" id="GO:0005524">
    <property type="term" value="F:ATP binding"/>
    <property type="evidence" value="ECO:0007669"/>
    <property type="project" value="InterPro"/>
</dbReference>
<dbReference type="EMBL" id="CACVAV010000112">
    <property type="protein sequence ID" value="CAA6807035.1"/>
    <property type="molecule type" value="Genomic_DNA"/>
</dbReference>
<dbReference type="InterPro" id="IPR008271">
    <property type="entry name" value="Ser/Thr_kinase_AS"/>
</dbReference>
<name>A0A6S6SUQ5_9GAMM</name>
<evidence type="ECO:0000259" key="1">
    <source>
        <dbReference type="PROSITE" id="PS50011"/>
    </source>
</evidence>
<dbReference type="PANTHER" id="PTHR24361:SF613">
    <property type="entry name" value="NUCLEAR RECEPTOR-BINDING PROTEIN-RELATED"/>
    <property type="match status" value="1"/>
</dbReference>
<dbReference type="InterPro" id="IPR011009">
    <property type="entry name" value="Kinase-like_dom_sf"/>
</dbReference>
<proteinExistence type="predicted"/>
<dbReference type="GO" id="GO:0005737">
    <property type="term" value="C:cytoplasm"/>
    <property type="evidence" value="ECO:0007669"/>
    <property type="project" value="TreeGrafter"/>
</dbReference>
<feature type="domain" description="Protein kinase" evidence="1">
    <location>
        <begin position="90"/>
        <end position="348"/>
    </location>
</feature>
<dbReference type="PROSITE" id="PS50011">
    <property type="entry name" value="PROTEIN_KINASE_DOM"/>
    <property type="match status" value="1"/>
</dbReference>
<accession>A0A6S6SUQ5</accession>
<dbReference type="SUPFAM" id="SSF56112">
    <property type="entry name" value="Protein kinase-like (PK-like)"/>
    <property type="match status" value="1"/>
</dbReference>
<dbReference type="SMART" id="SM00220">
    <property type="entry name" value="S_TKc"/>
    <property type="match status" value="1"/>
</dbReference>
<dbReference type="Gene3D" id="1.10.510.10">
    <property type="entry name" value="Transferase(Phosphotransferase) domain 1"/>
    <property type="match status" value="1"/>
</dbReference>
<dbReference type="GO" id="GO:0004674">
    <property type="term" value="F:protein serine/threonine kinase activity"/>
    <property type="evidence" value="ECO:0007669"/>
    <property type="project" value="TreeGrafter"/>
</dbReference>
<evidence type="ECO:0000313" key="2">
    <source>
        <dbReference type="EMBL" id="CAA6807035.1"/>
    </source>
</evidence>
<dbReference type="PROSITE" id="PS00108">
    <property type="entry name" value="PROTEIN_KINASE_ST"/>
    <property type="match status" value="1"/>
</dbReference>